<organism evidence="1">
    <name type="scientific">Drosophila melanogaster</name>
    <name type="common">Fruit fly</name>
    <dbReference type="NCBI Taxonomy" id="7227"/>
    <lineage>
        <taxon>Eukaryota</taxon>
        <taxon>Metazoa</taxon>
        <taxon>Ecdysozoa</taxon>
        <taxon>Arthropoda</taxon>
        <taxon>Hexapoda</taxon>
        <taxon>Insecta</taxon>
        <taxon>Pterygota</taxon>
        <taxon>Neoptera</taxon>
        <taxon>Endopterygota</taxon>
        <taxon>Diptera</taxon>
        <taxon>Brachycera</taxon>
        <taxon>Muscomorpha</taxon>
        <taxon>Ephydroidea</taxon>
        <taxon>Drosophilidae</taxon>
        <taxon>Drosophila</taxon>
        <taxon>Sophophora</taxon>
    </lineage>
</organism>
<evidence type="ECO:0000313" key="1">
    <source>
        <dbReference type="EMBL" id="DAA04415.1"/>
    </source>
</evidence>
<accession>Q6IJ06</accession>
<sequence>MPRRNGRKWPQWQRLLINDLGQGEEKGCDTEGLQVYWLIRVTYTPKDAAGGVAVGAQLMASLCAVGQVEQAGQVGQVDQLTDDDLRITKPVFAPRPLRSLAVFWPPVFSPPVCGLPNHPASSIQHTASFIHPSICSKCSARVLPKASKESQCALAVGQLSQFSRRPLGCWPRSSAKWVFLVCSGREQLGMCKCWACTNRLIGLHLIANGLQLPLELALGSAMLLFAFGRGFLGIGPGFLVLDEVVSAAAAAPANRQLRAKCYLPFCCVPKRTVEIPDIRILLAEASSPSFGRMESPLVMQLSKLPLDGECRRFRDSFLHILNAWRLFNCVYAVCNGRWAE</sequence>
<proteinExistence type="predicted"/>
<reference evidence="1" key="1">
    <citation type="journal article" date="2003" name="Genome Biol.">
        <title>An integrated gene annotation and transcriptional profiling approach towards the full gene content of the Drosophila genome.</title>
        <authorList>
            <person name="Hild M."/>
            <person name="Beckmann B."/>
            <person name="Haas S.A."/>
            <person name="Koch B."/>
            <person name="Solovyev V."/>
            <person name="Busold C."/>
            <person name="Fellenberg K."/>
            <person name="Boutros M."/>
            <person name="Vingron M."/>
            <person name="Sauer F."/>
            <person name="Hoheisel J.D."/>
            <person name="Paro R."/>
        </authorList>
    </citation>
    <scope>NUCLEOTIDE SEQUENCE</scope>
</reference>
<name>Q6IJ06_DROME</name>
<protein>
    <submittedName>
        <fullName evidence="1">HDC16224</fullName>
    </submittedName>
</protein>
<gene>
    <name evidence="1" type="ORF">HDC16224</name>
</gene>
<dbReference type="AlphaFoldDB" id="Q6IJ06"/>
<dbReference type="EMBL" id="BK002910">
    <property type="protein sequence ID" value="DAA04415.1"/>
    <property type="molecule type" value="Genomic_DNA"/>
</dbReference>